<keyword evidence="2 3" id="KW-0663">Pyridoxal phosphate</keyword>
<dbReference type="InterPro" id="IPR015422">
    <property type="entry name" value="PyrdxlP-dep_Trfase_small"/>
</dbReference>
<comment type="caution">
    <text evidence="4">The sequence shown here is derived from an EMBL/GenBank/DDBJ whole genome shotgun (WGS) entry which is preliminary data.</text>
</comment>
<dbReference type="Proteomes" id="UP001168167">
    <property type="component" value="Unassembled WGS sequence"/>
</dbReference>
<dbReference type="PANTHER" id="PTHR43094">
    <property type="entry name" value="AMINOTRANSFERASE"/>
    <property type="match status" value="1"/>
</dbReference>
<evidence type="ECO:0000313" key="5">
    <source>
        <dbReference type="Proteomes" id="UP001168167"/>
    </source>
</evidence>
<dbReference type="Gene3D" id="3.90.1150.10">
    <property type="entry name" value="Aspartate Aminotransferase, domain 1"/>
    <property type="match status" value="1"/>
</dbReference>
<dbReference type="InterPro" id="IPR015424">
    <property type="entry name" value="PyrdxlP-dep_Trfase"/>
</dbReference>
<evidence type="ECO:0000256" key="1">
    <source>
        <dbReference type="ARBA" id="ARBA00008954"/>
    </source>
</evidence>
<proteinExistence type="inferred from homology"/>
<keyword evidence="4" id="KW-0808">Transferase</keyword>
<reference evidence="4" key="1">
    <citation type="submission" date="2022-08" db="EMBL/GenBank/DDBJ databases">
        <authorList>
            <person name="Dzunkova M."/>
            <person name="La Clair J."/>
            <person name="Tyml T."/>
            <person name="Doud D."/>
            <person name="Schulz F."/>
            <person name="Piquer S."/>
            <person name="Porcel Sanchis D."/>
            <person name="Osborn A."/>
            <person name="Robinson D."/>
            <person name="Louie K.B."/>
            <person name="Bowen B.P."/>
            <person name="Bowers R."/>
            <person name="Lee J."/>
            <person name="Arnau Llombart V."/>
            <person name="Diaz Villanueva W."/>
            <person name="Gosliner T."/>
            <person name="Northen T."/>
            <person name="Cheng J.-F."/>
            <person name="Burkart M.D."/>
            <person name="Woyke T."/>
        </authorList>
    </citation>
    <scope>NUCLEOTIDE SEQUENCE</scope>
    <source>
        <strain evidence="4">Df01</strain>
    </source>
</reference>
<dbReference type="CDD" id="cd00610">
    <property type="entry name" value="OAT_like"/>
    <property type="match status" value="1"/>
</dbReference>
<keyword evidence="5" id="KW-1185">Reference proteome</keyword>
<evidence type="ECO:0000313" key="4">
    <source>
        <dbReference type="EMBL" id="MDM5148045.1"/>
    </source>
</evidence>
<gene>
    <name evidence="4" type="ORF">NQX30_06655</name>
</gene>
<protein>
    <submittedName>
        <fullName evidence="4">Aspartate aminotransferase family protein</fullName>
    </submittedName>
</protein>
<organism evidence="4 5">
    <name type="scientific">Candidatus Doriopsillibacter californiensis</name>
    <dbReference type="NCBI Taxonomy" id="2970740"/>
    <lineage>
        <taxon>Bacteria</taxon>
        <taxon>Pseudomonadati</taxon>
        <taxon>Pseudomonadota</taxon>
        <taxon>Gammaproteobacteria</taxon>
        <taxon>Candidatus Tethybacterales</taxon>
        <taxon>Candidatus Persebacteraceae</taxon>
        <taxon>Candidatus Doriopsillibacter</taxon>
    </lineage>
</organism>
<dbReference type="GO" id="GO:0008483">
    <property type="term" value="F:transaminase activity"/>
    <property type="evidence" value="ECO:0007669"/>
    <property type="project" value="UniProtKB-KW"/>
</dbReference>
<keyword evidence="4" id="KW-0032">Aminotransferase</keyword>
<dbReference type="SUPFAM" id="SSF53383">
    <property type="entry name" value="PLP-dependent transferases"/>
    <property type="match status" value="1"/>
</dbReference>
<dbReference type="Gene3D" id="3.40.640.10">
    <property type="entry name" value="Type I PLP-dependent aspartate aminotransferase-like (Major domain)"/>
    <property type="match status" value="1"/>
</dbReference>
<dbReference type="InterPro" id="IPR005814">
    <property type="entry name" value="Aminotrans_3"/>
</dbReference>
<sequence>MNNTKLTSTAAYQQADAAHYLHPFTDNGALGNNARIICRADGVYLWDTDGNQLLDGMSGLWCVNVGYGRASITQAVAKQMDKLPYYNSFFQCATPPAIELAQTLTEVAPPGFNRVFFAGSGSEANDTVVRMCRYYWQLRGQPQRTVFISRHNAYHGSTVAGVSLGGMKGMHAQGGPLIPDIVHVRQPYWYEEGRDMTPAVFGHQAATAVAEKIEEIGAHRVAAFIGEPVQGAGGVIIPPDSYWPEVQKICAHYDIPIVADEVICGFGRLGEWFGSQRLNIDAKIMPIAKGLTSGYLPMGGVLVHDDIADVLIKSGEFAHGFTYSGHPTCAAAALENIRILREENIISRVRDEVAPYFQKRWATLESHPLVGETRGIGMVAALELVADKASGQRFNFVPGAGVRCREHSAAAGLIMRAVSDTMIVAPPLIISPAQIDELVAKARQALDALANEIIG</sequence>
<dbReference type="InterPro" id="IPR015421">
    <property type="entry name" value="PyrdxlP-dep_Trfase_major"/>
</dbReference>
<dbReference type="Pfam" id="PF00202">
    <property type="entry name" value="Aminotran_3"/>
    <property type="match status" value="1"/>
</dbReference>
<dbReference type="PANTHER" id="PTHR43094:SF1">
    <property type="entry name" value="AMINOTRANSFERASE CLASS-III"/>
    <property type="match status" value="1"/>
</dbReference>
<comment type="similarity">
    <text evidence="1 3">Belongs to the class-III pyridoxal-phosphate-dependent aminotransferase family.</text>
</comment>
<evidence type="ECO:0000256" key="2">
    <source>
        <dbReference type="ARBA" id="ARBA00022898"/>
    </source>
</evidence>
<evidence type="ECO:0000256" key="3">
    <source>
        <dbReference type="RuleBase" id="RU003560"/>
    </source>
</evidence>
<accession>A0ABT7QN87</accession>
<dbReference type="NCBIfam" id="NF005682">
    <property type="entry name" value="PRK07480.1"/>
    <property type="match status" value="1"/>
</dbReference>
<dbReference type="EMBL" id="JANQAO010000003">
    <property type="protein sequence ID" value="MDM5148045.1"/>
    <property type="molecule type" value="Genomic_DNA"/>
</dbReference>
<dbReference type="PIRSF" id="PIRSF000521">
    <property type="entry name" value="Transaminase_4ab_Lys_Orn"/>
    <property type="match status" value="1"/>
</dbReference>
<reference evidence="4" key="2">
    <citation type="journal article" date="2023" name="Microbiome">
        <title>Synthase-selected sorting approach identifies a beta-lactone synthase in a nudibranch symbiotic bacterium.</title>
        <authorList>
            <person name="Dzunkova M."/>
            <person name="La Clair J.J."/>
            <person name="Tyml T."/>
            <person name="Doud D."/>
            <person name="Schulz F."/>
            <person name="Piquer-Esteban S."/>
            <person name="Porcel Sanchis D."/>
            <person name="Osborn A."/>
            <person name="Robinson D."/>
            <person name="Louie K.B."/>
            <person name="Bowen B.P."/>
            <person name="Bowers R.M."/>
            <person name="Lee J."/>
            <person name="Arnau V."/>
            <person name="Diaz-Villanueva W."/>
            <person name="Stepanauskas R."/>
            <person name="Gosliner T."/>
            <person name="Date S.V."/>
            <person name="Northen T.R."/>
            <person name="Cheng J.F."/>
            <person name="Burkart M.D."/>
            <person name="Woyke T."/>
        </authorList>
    </citation>
    <scope>NUCLEOTIDE SEQUENCE</scope>
    <source>
        <strain evidence="4">Df01</strain>
    </source>
</reference>
<name>A0ABT7QN87_9GAMM</name>